<comment type="caution">
    <text evidence="4">The sequence shown here is derived from an EMBL/GenBank/DDBJ whole genome shotgun (WGS) entry which is preliminary data.</text>
</comment>
<organism evidence="4 5">
    <name type="scientific">Candidatus Falkowbacteria bacterium CG1_02_41_21</name>
    <dbReference type="NCBI Taxonomy" id="1805147"/>
    <lineage>
        <taxon>Bacteria</taxon>
        <taxon>Candidatus Falkowiibacteriota</taxon>
    </lineage>
</organism>
<evidence type="ECO:0000256" key="2">
    <source>
        <dbReference type="PROSITE-ProRule" id="PRU00169"/>
    </source>
</evidence>
<sequence>MKEKKKANVLLVDSDKISLMYYGEILKNYFTNIYKTENGQSAKGIISQLEDKQACFDLAIIYNKLDDMPGQEICQLVRAKNQKAKIITVTTNPFSYKIANARAEGFDNYLLKPVTVQKFLEVIRD</sequence>
<proteinExistence type="predicted"/>
<dbReference type="InterPro" id="IPR050595">
    <property type="entry name" value="Bact_response_regulator"/>
</dbReference>
<dbReference type="Pfam" id="PF00072">
    <property type="entry name" value="Response_reg"/>
    <property type="match status" value="1"/>
</dbReference>
<evidence type="ECO:0000259" key="3">
    <source>
        <dbReference type="PROSITE" id="PS50110"/>
    </source>
</evidence>
<dbReference type="InterPro" id="IPR001789">
    <property type="entry name" value="Sig_transdc_resp-reg_receiver"/>
</dbReference>
<dbReference type="SUPFAM" id="SSF52172">
    <property type="entry name" value="CheY-like"/>
    <property type="match status" value="1"/>
</dbReference>
<dbReference type="Proteomes" id="UP000182860">
    <property type="component" value="Unassembled WGS sequence"/>
</dbReference>
<dbReference type="Gene3D" id="3.40.50.2300">
    <property type="match status" value="1"/>
</dbReference>
<feature type="domain" description="Response regulatory" evidence="3">
    <location>
        <begin position="8"/>
        <end position="125"/>
    </location>
</feature>
<dbReference type="GO" id="GO:0000160">
    <property type="term" value="P:phosphorelay signal transduction system"/>
    <property type="evidence" value="ECO:0007669"/>
    <property type="project" value="InterPro"/>
</dbReference>
<evidence type="ECO:0000313" key="4">
    <source>
        <dbReference type="EMBL" id="OIO08158.1"/>
    </source>
</evidence>
<dbReference type="AlphaFoldDB" id="A0A1J4TCF6"/>
<accession>A0A1J4TCF6</accession>
<dbReference type="CDD" id="cd00156">
    <property type="entry name" value="REC"/>
    <property type="match status" value="1"/>
</dbReference>
<comment type="caution">
    <text evidence="2">Lacks conserved residue(s) required for the propagation of feature annotation.</text>
</comment>
<evidence type="ECO:0000256" key="1">
    <source>
        <dbReference type="ARBA" id="ARBA00022553"/>
    </source>
</evidence>
<dbReference type="PANTHER" id="PTHR44591:SF3">
    <property type="entry name" value="RESPONSE REGULATORY DOMAIN-CONTAINING PROTEIN"/>
    <property type="match status" value="1"/>
</dbReference>
<gene>
    <name evidence="4" type="ORF">AUJ35_00805</name>
</gene>
<dbReference type="PANTHER" id="PTHR44591">
    <property type="entry name" value="STRESS RESPONSE REGULATOR PROTEIN 1"/>
    <property type="match status" value="1"/>
</dbReference>
<evidence type="ECO:0000313" key="5">
    <source>
        <dbReference type="Proteomes" id="UP000182860"/>
    </source>
</evidence>
<reference evidence="4 5" key="1">
    <citation type="journal article" date="2016" name="Environ. Microbiol.">
        <title>Genomic resolution of a cold subsurface aquifer community provides metabolic insights for novel microbes adapted to high CO concentrations.</title>
        <authorList>
            <person name="Probst A.J."/>
            <person name="Castelle C.J."/>
            <person name="Singh A."/>
            <person name="Brown C.T."/>
            <person name="Anantharaman K."/>
            <person name="Sharon I."/>
            <person name="Hug L.A."/>
            <person name="Burstein D."/>
            <person name="Emerson J.B."/>
            <person name="Thomas B.C."/>
            <person name="Banfield J.F."/>
        </authorList>
    </citation>
    <scope>NUCLEOTIDE SEQUENCE [LARGE SCALE GENOMIC DNA]</scope>
    <source>
        <strain evidence="4">CG1_02_41_21</strain>
    </source>
</reference>
<keyword evidence="1" id="KW-0597">Phosphoprotein</keyword>
<dbReference type="PROSITE" id="PS50110">
    <property type="entry name" value="RESPONSE_REGULATORY"/>
    <property type="match status" value="1"/>
</dbReference>
<dbReference type="SMART" id="SM00448">
    <property type="entry name" value="REC"/>
    <property type="match status" value="1"/>
</dbReference>
<dbReference type="EMBL" id="MNUV01000014">
    <property type="protein sequence ID" value="OIO08158.1"/>
    <property type="molecule type" value="Genomic_DNA"/>
</dbReference>
<dbReference type="InterPro" id="IPR011006">
    <property type="entry name" value="CheY-like_superfamily"/>
</dbReference>
<name>A0A1J4TCF6_9BACT</name>
<protein>
    <recommendedName>
        <fullName evidence="3">Response regulatory domain-containing protein</fullName>
    </recommendedName>
</protein>